<accession>A0A8J6Q710</accession>
<reference evidence="8" key="1">
    <citation type="journal article" date="2013" name="Int. J. Syst. Evol. Microbiol.">
        <title>Aestuariibaculum suncheonense gen. nov., sp. nov., a marine bacterium of the family Flavobacteriaceae isolated from a tidal flat and emended descriptions of the genera Gaetbulibacter and Tamlana.</title>
        <authorList>
            <person name="Jeong S.H."/>
            <person name="Park M.S."/>
            <person name="Jin H.M."/>
            <person name="Lee K."/>
            <person name="Park W."/>
            <person name="Jeon C.O."/>
        </authorList>
    </citation>
    <scope>NUCLEOTIDE SEQUENCE</scope>
    <source>
        <strain evidence="8">SC17</strain>
    </source>
</reference>
<dbReference type="EMBL" id="JACVXC010000002">
    <property type="protein sequence ID" value="MBD0835399.1"/>
    <property type="molecule type" value="Genomic_DNA"/>
</dbReference>
<dbReference type="Gene3D" id="1.25.40.390">
    <property type="match status" value="1"/>
</dbReference>
<evidence type="ECO:0000256" key="5">
    <source>
        <dbReference type="ARBA" id="ARBA00023237"/>
    </source>
</evidence>
<evidence type="ECO:0000256" key="2">
    <source>
        <dbReference type="ARBA" id="ARBA00006275"/>
    </source>
</evidence>
<keyword evidence="5" id="KW-0998">Cell outer membrane</keyword>
<sequence length="575" mass="66129">MKIIKIIGCIILGMILYTCEKDFLDKHPLDQVGSEDFFRSPRDLETYVNQFYTSENFPISPAFGRDFDSDNSIDITADIRLQGALNLDDARSIDFSGVRSVNFFLDNYARVKENHDLEEYKQYLGEALFFKALIYFNLLDRYGDIQWLTNTLNTDSPELYKARDPRNVVTDSIIATLDKAATYLTDSKTNGASRINKWMALMLQSRVALFEGSWEEYHANTAFGVVNPQPEKYYSKVVEATTAIIESGLYDIYSTGNPTSDYYNLFKLRDYSSNQEVMFWQEFNTELGQGDLVFRREPNYRMQFPYENSLSKSLADSYLCIDGNPIANNNLFQGYTSIVTETQNRDPRFTQTIAIPDDVWKIYGDGSISYYNEVYDNLNTRVDLNCPGGYVIKKGYNPEVVYHVPQYEDTPGIIYRYAEVLLNYAEAKAQLGIITQADLDISINKLRERVGMPNLVLGSIVQDPQWDFPTLSPIINEVRRERRVELALEGLRFFDIRRWAAADELIVGERPKGFLASQLVRNIYPVDQNGFLDPYKNQIPNGYLFDVSRDYLLPISKAQIELNKDNLIQNPGWGE</sequence>
<evidence type="ECO:0000313" key="8">
    <source>
        <dbReference type="EMBL" id="MBD0835399.1"/>
    </source>
</evidence>
<dbReference type="AlphaFoldDB" id="A0A8J6Q710"/>
<gene>
    <name evidence="8" type="ORF">ICJ84_08130</name>
</gene>
<evidence type="ECO:0000256" key="1">
    <source>
        <dbReference type="ARBA" id="ARBA00004442"/>
    </source>
</evidence>
<protein>
    <submittedName>
        <fullName evidence="8">RagB/SusD family nutrient uptake outer membrane protein</fullName>
    </submittedName>
</protein>
<keyword evidence="3" id="KW-0732">Signal</keyword>
<proteinExistence type="inferred from homology"/>
<dbReference type="InterPro" id="IPR011990">
    <property type="entry name" value="TPR-like_helical_dom_sf"/>
</dbReference>
<dbReference type="InterPro" id="IPR012944">
    <property type="entry name" value="SusD_RagB_dom"/>
</dbReference>
<evidence type="ECO:0000259" key="7">
    <source>
        <dbReference type="Pfam" id="PF14322"/>
    </source>
</evidence>
<comment type="similarity">
    <text evidence="2">Belongs to the SusD family.</text>
</comment>
<keyword evidence="9" id="KW-1185">Reference proteome</keyword>
<dbReference type="Pfam" id="PF14322">
    <property type="entry name" value="SusD-like_3"/>
    <property type="match status" value="1"/>
</dbReference>
<evidence type="ECO:0000259" key="6">
    <source>
        <dbReference type="Pfam" id="PF07980"/>
    </source>
</evidence>
<dbReference type="SUPFAM" id="SSF48452">
    <property type="entry name" value="TPR-like"/>
    <property type="match status" value="1"/>
</dbReference>
<dbReference type="Proteomes" id="UP000602057">
    <property type="component" value="Unassembled WGS sequence"/>
</dbReference>
<reference evidence="8" key="2">
    <citation type="submission" date="2020-09" db="EMBL/GenBank/DDBJ databases">
        <authorList>
            <person name="Wu Z."/>
        </authorList>
    </citation>
    <scope>NUCLEOTIDE SEQUENCE</scope>
    <source>
        <strain evidence="8">SC17</strain>
    </source>
</reference>
<evidence type="ECO:0000256" key="4">
    <source>
        <dbReference type="ARBA" id="ARBA00023136"/>
    </source>
</evidence>
<feature type="domain" description="SusD-like N-terminal" evidence="7">
    <location>
        <begin position="22"/>
        <end position="209"/>
    </location>
</feature>
<keyword evidence="4" id="KW-0472">Membrane</keyword>
<comment type="caution">
    <text evidence="8">The sequence shown here is derived from an EMBL/GenBank/DDBJ whole genome shotgun (WGS) entry which is preliminary data.</text>
</comment>
<dbReference type="InterPro" id="IPR033985">
    <property type="entry name" value="SusD-like_N"/>
</dbReference>
<name>A0A8J6Q710_9FLAO</name>
<dbReference type="Pfam" id="PF07980">
    <property type="entry name" value="SusD_RagB"/>
    <property type="match status" value="1"/>
</dbReference>
<evidence type="ECO:0000256" key="3">
    <source>
        <dbReference type="ARBA" id="ARBA00022729"/>
    </source>
</evidence>
<feature type="domain" description="RagB/SusD" evidence="6">
    <location>
        <begin position="309"/>
        <end position="573"/>
    </location>
</feature>
<dbReference type="GO" id="GO:0009279">
    <property type="term" value="C:cell outer membrane"/>
    <property type="evidence" value="ECO:0007669"/>
    <property type="project" value="UniProtKB-SubCell"/>
</dbReference>
<comment type="subcellular location">
    <subcellularLocation>
        <location evidence="1">Cell outer membrane</location>
    </subcellularLocation>
</comment>
<organism evidence="8 9">
    <name type="scientific">Aestuariibaculum suncheonense</name>
    <dbReference type="NCBI Taxonomy" id="1028745"/>
    <lineage>
        <taxon>Bacteria</taxon>
        <taxon>Pseudomonadati</taxon>
        <taxon>Bacteroidota</taxon>
        <taxon>Flavobacteriia</taxon>
        <taxon>Flavobacteriales</taxon>
        <taxon>Flavobacteriaceae</taxon>
    </lineage>
</organism>
<evidence type="ECO:0000313" key="9">
    <source>
        <dbReference type="Proteomes" id="UP000602057"/>
    </source>
</evidence>